<feature type="region of interest" description="Disordered" evidence="8">
    <location>
        <begin position="101"/>
        <end position="152"/>
    </location>
</feature>
<feature type="compositionally biased region" description="Polar residues" evidence="8">
    <location>
        <begin position="103"/>
        <end position="152"/>
    </location>
</feature>
<keyword evidence="5" id="KW-0238">DNA-binding</keyword>
<comment type="subcellular location">
    <subcellularLocation>
        <location evidence="1">Nucleus</location>
    </subcellularLocation>
</comment>
<dbReference type="HOGENOM" id="CLU_007003_4_3_1"/>
<dbReference type="EMBL" id="KB822712">
    <property type="protein sequence ID" value="ETN45456.1"/>
    <property type="molecule type" value="Genomic_DNA"/>
</dbReference>
<evidence type="ECO:0000256" key="8">
    <source>
        <dbReference type="SAM" id="MobiDB-lite"/>
    </source>
</evidence>
<dbReference type="PANTHER" id="PTHR31313">
    <property type="entry name" value="TY1 ENHANCER ACTIVATOR"/>
    <property type="match status" value="1"/>
</dbReference>
<keyword evidence="2" id="KW-0479">Metal-binding</keyword>
<dbReference type="SMART" id="SM00066">
    <property type="entry name" value="GAL4"/>
    <property type="match status" value="1"/>
</dbReference>
<dbReference type="Pfam" id="PF04082">
    <property type="entry name" value="Fungal_trans"/>
    <property type="match status" value="1"/>
</dbReference>
<dbReference type="AlphaFoldDB" id="W2S9R0"/>
<evidence type="ECO:0000256" key="3">
    <source>
        <dbReference type="ARBA" id="ARBA00022833"/>
    </source>
</evidence>
<evidence type="ECO:0000256" key="4">
    <source>
        <dbReference type="ARBA" id="ARBA00023015"/>
    </source>
</evidence>
<gene>
    <name evidence="10" type="ORF">HMPREF1541_09287</name>
</gene>
<dbReference type="PANTHER" id="PTHR31313:SF85">
    <property type="entry name" value="ZN(II)2CYS6 TRANSCRIPTION FACTOR (EUROFUNG)"/>
    <property type="match status" value="1"/>
</dbReference>
<accession>W2S9R0</accession>
<sequence>MPPARKDLNKSIAKRVGKRQAYHLTCHNCRTRKVKCDGAQPECGICKAYSQQCQYDKAPPMSQVLAMAERIAQLEKGLDIQREDNQQHDVSDGASVVMEVPSPTASRTTAYRSPVDTVTSASQETPHYPSTSAVEDPVTGQNEENSTRSPSLTAVMPTMNEEQLQYWEKSAVQACATQLRLPEERIEHLLKTHWTWVLPMFLFSNRVQFVRDAASGGLHASELLLCVICLHSTRFTDHALSEELFARVRLLLGQELHQKPKIPTVQALLQLSAREMGKGSISQAWLYSGMAFRMAVDMGIFTKTKGQPSDLELDRVHQQLAWSCYTWDKIVSLYLGRVPTLPEVPNFPPPVVDEITEKSIWIPYGAETLSAWQPMFSYTYSAFENFCKLVVIIHDILITVYAKNRPQQITYFVNQTRQRLEEWHKDTPPHLKAGSVPDQCPPPHILTQIMLYYTTLILLHRPFRSNSQCQTICRDAARQCEELILSFEKSFGLSHVTYLIAYCSYTAATVALQDLHDGIEGSQTRVNTYLRALYSVRAGTPGIQRSIDIIVRNLDRRTPAPKPQTESTNQDLQMPIDALPAFPFDVNCDLMNFTTGDVESLPIGGLDSFAYGFVTTPSDNYANIF</sequence>
<dbReference type="GO" id="GO:0006351">
    <property type="term" value="P:DNA-templated transcription"/>
    <property type="evidence" value="ECO:0007669"/>
    <property type="project" value="InterPro"/>
</dbReference>
<evidence type="ECO:0000259" key="9">
    <source>
        <dbReference type="PROSITE" id="PS50048"/>
    </source>
</evidence>
<dbReference type="PROSITE" id="PS50048">
    <property type="entry name" value="ZN2_CY6_FUNGAL_2"/>
    <property type="match status" value="1"/>
</dbReference>
<name>W2S9R0_CYPE1</name>
<dbReference type="CDD" id="cd12148">
    <property type="entry name" value="fungal_TF_MHR"/>
    <property type="match status" value="1"/>
</dbReference>
<evidence type="ECO:0000313" key="11">
    <source>
        <dbReference type="Proteomes" id="UP000030752"/>
    </source>
</evidence>
<keyword evidence="6" id="KW-0804">Transcription</keyword>
<dbReference type="CDD" id="cd00067">
    <property type="entry name" value="GAL4"/>
    <property type="match status" value="1"/>
</dbReference>
<dbReference type="eggNOG" id="ENOG502RXDV">
    <property type="taxonomic scope" value="Eukaryota"/>
</dbReference>
<evidence type="ECO:0000256" key="2">
    <source>
        <dbReference type="ARBA" id="ARBA00022723"/>
    </source>
</evidence>
<dbReference type="PROSITE" id="PS00463">
    <property type="entry name" value="ZN2_CY6_FUNGAL_1"/>
    <property type="match status" value="1"/>
</dbReference>
<evidence type="ECO:0000256" key="7">
    <source>
        <dbReference type="ARBA" id="ARBA00023242"/>
    </source>
</evidence>
<dbReference type="GO" id="GO:0005634">
    <property type="term" value="C:nucleus"/>
    <property type="evidence" value="ECO:0007669"/>
    <property type="project" value="UniProtKB-SubCell"/>
</dbReference>
<feature type="domain" description="Zn(2)-C6 fungal-type" evidence="9">
    <location>
        <begin position="25"/>
        <end position="55"/>
    </location>
</feature>
<protein>
    <recommendedName>
        <fullName evidence="9">Zn(2)-C6 fungal-type domain-containing protein</fullName>
    </recommendedName>
</protein>
<dbReference type="Pfam" id="PF00172">
    <property type="entry name" value="Zn_clus"/>
    <property type="match status" value="1"/>
</dbReference>
<dbReference type="GO" id="GO:0000981">
    <property type="term" value="F:DNA-binding transcription factor activity, RNA polymerase II-specific"/>
    <property type="evidence" value="ECO:0007669"/>
    <property type="project" value="InterPro"/>
</dbReference>
<dbReference type="GO" id="GO:0003677">
    <property type="term" value="F:DNA binding"/>
    <property type="evidence" value="ECO:0007669"/>
    <property type="project" value="UniProtKB-KW"/>
</dbReference>
<evidence type="ECO:0000256" key="1">
    <source>
        <dbReference type="ARBA" id="ARBA00004123"/>
    </source>
</evidence>
<evidence type="ECO:0000313" key="10">
    <source>
        <dbReference type="EMBL" id="ETN45456.1"/>
    </source>
</evidence>
<dbReference type="InterPro" id="IPR036864">
    <property type="entry name" value="Zn2-C6_fun-type_DNA-bd_sf"/>
</dbReference>
<dbReference type="STRING" id="1220924.W2S9R0"/>
<keyword evidence="11" id="KW-1185">Reference proteome</keyword>
<keyword evidence="3" id="KW-0862">Zinc</keyword>
<organism evidence="10 11">
    <name type="scientific">Cyphellophora europaea (strain CBS 101466)</name>
    <name type="common">Phialophora europaea</name>
    <dbReference type="NCBI Taxonomy" id="1220924"/>
    <lineage>
        <taxon>Eukaryota</taxon>
        <taxon>Fungi</taxon>
        <taxon>Dikarya</taxon>
        <taxon>Ascomycota</taxon>
        <taxon>Pezizomycotina</taxon>
        <taxon>Eurotiomycetes</taxon>
        <taxon>Chaetothyriomycetidae</taxon>
        <taxon>Chaetothyriales</taxon>
        <taxon>Cyphellophoraceae</taxon>
        <taxon>Cyphellophora</taxon>
    </lineage>
</organism>
<dbReference type="InterPro" id="IPR001138">
    <property type="entry name" value="Zn2Cys6_DnaBD"/>
</dbReference>
<proteinExistence type="predicted"/>
<dbReference type="Proteomes" id="UP000030752">
    <property type="component" value="Unassembled WGS sequence"/>
</dbReference>
<evidence type="ECO:0000256" key="5">
    <source>
        <dbReference type="ARBA" id="ARBA00023125"/>
    </source>
</evidence>
<dbReference type="GO" id="GO:0008270">
    <property type="term" value="F:zinc ion binding"/>
    <property type="evidence" value="ECO:0007669"/>
    <property type="project" value="InterPro"/>
</dbReference>
<dbReference type="InterPro" id="IPR051615">
    <property type="entry name" value="Transcr_Regulatory_Elem"/>
</dbReference>
<dbReference type="VEuPathDB" id="FungiDB:HMPREF1541_09287"/>
<dbReference type="RefSeq" id="XP_008712184.1">
    <property type="nucleotide sequence ID" value="XM_008713962.1"/>
</dbReference>
<dbReference type="InParanoid" id="W2S9R0"/>
<dbReference type="GeneID" id="19976626"/>
<dbReference type="InterPro" id="IPR007219">
    <property type="entry name" value="XnlR_reg_dom"/>
</dbReference>
<keyword evidence="7" id="KW-0539">Nucleus</keyword>
<evidence type="ECO:0000256" key="6">
    <source>
        <dbReference type="ARBA" id="ARBA00023163"/>
    </source>
</evidence>
<dbReference type="Gene3D" id="4.10.240.10">
    <property type="entry name" value="Zn(2)-C6 fungal-type DNA-binding domain"/>
    <property type="match status" value="1"/>
</dbReference>
<reference evidence="10 11" key="1">
    <citation type="submission" date="2013-03" db="EMBL/GenBank/DDBJ databases">
        <title>The Genome Sequence of Phialophora europaea CBS 101466.</title>
        <authorList>
            <consortium name="The Broad Institute Genomics Platform"/>
            <person name="Cuomo C."/>
            <person name="de Hoog S."/>
            <person name="Gorbushina A."/>
            <person name="Walker B."/>
            <person name="Young S.K."/>
            <person name="Zeng Q."/>
            <person name="Gargeya S."/>
            <person name="Fitzgerald M."/>
            <person name="Haas B."/>
            <person name="Abouelleil A."/>
            <person name="Allen A.W."/>
            <person name="Alvarado L."/>
            <person name="Arachchi H.M."/>
            <person name="Berlin A.M."/>
            <person name="Chapman S.B."/>
            <person name="Gainer-Dewar J."/>
            <person name="Goldberg J."/>
            <person name="Griggs A."/>
            <person name="Gujja S."/>
            <person name="Hansen M."/>
            <person name="Howarth C."/>
            <person name="Imamovic A."/>
            <person name="Ireland A."/>
            <person name="Larimer J."/>
            <person name="McCowan C."/>
            <person name="Murphy C."/>
            <person name="Pearson M."/>
            <person name="Poon T.W."/>
            <person name="Priest M."/>
            <person name="Roberts A."/>
            <person name="Saif S."/>
            <person name="Shea T."/>
            <person name="Sisk P."/>
            <person name="Sykes S."/>
            <person name="Wortman J."/>
            <person name="Nusbaum C."/>
            <person name="Birren B."/>
        </authorList>
    </citation>
    <scope>NUCLEOTIDE SEQUENCE [LARGE SCALE GENOMIC DNA]</scope>
    <source>
        <strain evidence="10 11">CBS 101466</strain>
    </source>
</reference>
<dbReference type="SMART" id="SM00906">
    <property type="entry name" value="Fungal_trans"/>
    <property type="match status" value="1"/>
</dbReference>
<dbReference type="OrthoDB" id="4161332at2759"/>
<keyword evidence="4" id="KW-0805">Transcription regulation</keyword>
<dbReference type="SUPFAM" id="SSF57701">
    <property type="entry name" value="Zn2/Cys6 DNA-binding domain"/>
    <property type="match status" value="1"/>
</dbReference>